<feature type="transmembrane region" description="Helical" evidence="3">
    <location>
        <begin position="233"/>
        <end position="252"/>
    </location>
</feature>
<keyword evidence="3" id="KW-1133">Transmembrane helix</keyword>
<keyword evidence="3" id="KW-0812">Transmembrane</keyword>
<dbReference type="GO" id="GO:0012505">
    <property type="term" value="C:endomembrane system"/>
    <property type="evidence" value="ECO:0007669"/>
    <property type="project" value="UniProtKB-SubCell"/>
</dbReference>
<dbReference type="InterPro" id="IPR038770">
    <property type="entry name" value="Na+/solute_symporter_sf"/>
</dbReference>
<dbReference type="Proteomes" id="UP000543804">
    <property type="component" value="Unassembled WGS sequence"/>
</dbReference>
<feature type="transmembrane region" description="Helical" evidence="3">
    <location>
        <begin position="6"/>
        <end position="22"/>
    </location>
</feature>
<dbReference type="Gene3D" id="1.20.1530.20">
    <property type="match status" value="1"/>
</dbReference>
<keyword evidence="5" id="KW-1185">Reference proteome</keyword>
<reference evidence="4 5" key="1">
    <citation type="submission" date="2020-04" db="EMBL/GenBank/DDBJ databases">
        <authorList>
            <person name="Hitch T.C.A."/>
            <person name="Wylensek D."/>
            <person name="Clavel T."/>
        </authorList>
    </citation>
    <scope>NUCLEOTIDE SEQUENCE [LARGE SCALE GENOMIC DNA]</scope>
    <source>
        <strain evidence="4 5">PG-130-P53-12</strain>
    </source>
</reference>
<organism evidence="4 5">
    <name type="scientific">Selenomonas bovis</name>
    <dbReference type="NCBI Taxonomy" id="416586"/>
    <lineage>
        <taxon>Bacteria</taxon>
        <taxon>Bacillati</taxon>
        <taxon>Bacillota</taxon>
        <taxon>Negativicutes</taxon>
        <taxon>Selenomonadales</taxon>
        <taxon>Selenomonadaceae</taxon>
        <taxon>Selenomonas</taxon>
    </lineage>
</organism>
<feature type="transmembrane region" description="Helical" evidence="3">
    <location>
        <begin position="95"/>
        <end position="117"/>
    </location>
</feature>
<keyword evidence="3" id="KW-0472">Membrane</keyword>
<name>A0A848BBZ4_9FIRM</name>
<dbReference type="EMBL" id="JABAFA010000040">
    <property type="protein sequence ID" value="NMD99604.1"/>
    <property type="molecule type" value="Genomic_DNA"/>
</dbReference>
<dbReference type="PANTHER" id="PTHR36838">
    <property type="entry name" value="AUXIN EFFLUX CARRIER FAMILY PROTEIN"/>
    <property type="match status" value="1"/>
</dbReference>
<feature type="transmembrane region" description="Helical" evidence="3">
    <location>
        <begin position="203"/>
        <end position="221"/>
    </location>
</feature>
<evidence type="ECO:0000256" key="1">
    <source>
        <dbReference type="ARBA" id="ARBA00004127"/>
    </source>
</evidence>
<feature type="transmembrane region" description="Helical" evidence="3">
    <location>
        <begin position="291"/>
        <end position="312"/>
    </location>
</feature>
<accession>A0A848BBZ4</accession>
<gene>
    <name evidence="4" type="ORF">HF878_09035</name>
</gene>
<feature type="transmembrane region" description="Helical" evidence="3">
    <location>
        <begin position="123"/>
        <end position="147"/>
    </location>
</feature>
<dbReference type="AlphaFoldDB" id="A0A848BBZ4"/>
<feature type="transmembrane region" description="Helical" evidence="3">
    <location>
        <begin position="34"/>
        <end position="55"/>
    </location>
</feature>
<feature type="transmembrane region" description="Helical" evidence="3">
    <location>
        <begin position="258"/>
        <end position="279"/>
    </location>
</feature>
<feature type="transmembrane region" description="Helical" evidence="3">
    <location>
        <begin position="168"/>
        <end position="191"/>
    </location>
</feature>
<evidence type="ECO:0000256" key="2">
    <source>
        <dbReference type="ARBA" id="ARBA00022448"/>
    </source>
</evidence>
<evidence type="ECO:0000256" key="3">
    <source>
        <dbReference type="SAM" id="Phobius"/>
    </source>
</evidence>
<comment type="caution">
    <text evidence="4">The sequence shown here is derived from an EMBL/GenBank/DDBJ whole genome shotgun (WGS) entry which is preliminary data.</text>
</comment>
<dbReference type="RefSeq" id="WP_170077883.1">
    <property type="nucleotide sequence ID" value="NZ_JABAFA010000040.1"/>
</dbReference>
<feature type="transmembrane region" description="Helical" evidence="3">
    <location>
        <begin position="61"/>
        <end position="83"/>
    </location>
</feature>
<comment type="subcellular location">
    <subcellularLocation>
        <location evidence="1">Endomembrane system</location>
        <topology evidence="1">Multi-pass membrane protein</topology>
    </subcellularLocation>
</comment>
<evidence type="ECO:0000313" key="5">
    <source>
        <dbReference type="Proteomes" id="UP000543804"/>
    </source>
</evidence>
<evidence type="ECO:0000313" key="4">
    <source>
        <dbReference type="EMBL" id="NMD99604.1"/>
    </source>
</evidence>
<keyword evidence="2" id="KW-0813">Transport</keyword>
<protein>
    <submittedName>
        <fullName evidence="4">Transporter</fullName>
    </submittedName>
</protein>
<proteinExistence type="predicted"/>
<sequence length="313" mass="34597">MLRILFVLTDLVAPLACGYFLKQHHLLSQRVNDCLIRFNIIIVNTLLALLAFWVLPLDRSLLIAPLFGCFLVLFPGLIGYALFARRLKSPLDRGAYMGSALLANLGTLGGVCAFILYNEQGFAYAQLVATIQNFLLCIVVFPIAQYYHMKATGSLRQTSRLRSLRDMFLSPNQLCVLGMAAGLTLNALGIARPAPLGTLFQSLVHIGAWSAMLPVGFFIDLRTTRRYLPHIHSLTALRFLITPAATLLLATLLPLDPILRNTIIILSFAPTAINAVLSARLYRLNVNLPAASFLITTAAFLLIIFPILFFLLR</sequence>
<dbReference type="PANTHER" id="PTHR36838:SF3">
    <property type="entry name" value="TRANSPORTER AUXIN EFFLUX CARRIER EC FAMILY"/>
    <property type="match status" value="1"/>
</dbReference>